<dbReference type="InterPro" id="IPR000873">
    <property type="entry name" value="AMP-dep_synth/lig_dom"/>
</dbReference>
<dbReference type="Pfam" id="PF13193">
    <property type="entry name" value="AMP-binding_C"/>
    <property type="match status" value="1"/>
</dbReference>
<dbReference type="OrthoDB" id="5168424at2"/>
<dbReference type="AlphaFoldDB" id="D3EYZ0"/>
<name>D3EYZ0_CONWI</name>
<dbReference type="HOGENOM" id="CLU_000022_59_0_11"/>
<dbReference type="GO" id="GO:0031956">
    <property type="term" value="F:medium-chain fatty acid-CoA ligase activity"/>
    <property type="evidence" value="ECO:0007669"/>
    <property type="project" value="TreeGrafter"/>
</dbReference>
<evidence type="ECO:0000313" key="5">
    <source>
        <dbReference type="Proteomes" id="UP000008229"/>
    </source>
</evidence>
<dbReference type="PANTHER" id="PTHR43201:SF8">
    <property type="entry name" value="ACYL-COA SYNTHETASE FAMILY MEMBER 3"/>
    <property type="match status" value="1"/>
</dbReference>
<feature type="domain" description="AMP-binding enzyme C-terminal" evidence="3">
    <location>
        <begin position="393"/>
        <end position="476"/>
    </location>
</feature>
<dbReference type="InterPro" id="IPR042099">
    <property type="entry name" value="ANL_N_sf"/>
</dbReference>
<feature type="domain" description="AMP-dependent synthetase/ligase" evidence="2">
    <location>
        <begin position="21"/>
        <end position="342"/>
    </location>
</feature>
<dbReference type="GO" id="GO:0006631">
    <property type="term" value="P:fatty acid metabolic process"/>
    <property type="evidence" value="ECO:0007669"/>
    <property type="project" value="TreeGrafter"/>
</dbReference>
<dbReference type="EMBL" id="CP001854">
    <property type="protein sequence ID" value="ADB49864.1"/>
    <property type="molecule type" value="Genomic_DNA"/>
</dbReference>
<dbReference type="eggNOG" id="COG0318">
    <property type="taxonomic scope" value="Bacteria"/>
</dbReference>
<dbReference type="SUPFAM" id="SSF56801">
    <property type="entry name" value="Acetyl-CoA synthetase-like"/>
    <property type="match status" value="1"/>
</dbReference>
<dbReference type="NCBIfam" id="NF005858">
    <property type="entry name" value="PRK07787.1"/>
    <property type="match status" value="1"/>
</dbReference>
<reference evidence="4 5" key="1">
    <citation type="journal article" date="2010" name="Stand. Genomic Sci.">
        <title>Complete genome sequence of Conexibacter woesei type strain (ID131577).</title>
        <authorList>
            <person name="Pukall R."/>
            <person name="Lapidus A."/>
            <person name="Glavina Del Rio T."/>
            <person name="Copeland A."/>
            <person name="Tice H."/>
            <person name="Cheng J.-F."/>
            <person name="Lucas S."/>
            <person name="Chen F."/>
            <person name="Nolan M."/>
            <person name="Bruce D."/>
            <person name="Goodwin L."/>
            <person name="Pitluck S."/>
            <person name="Mavromatis K."/>
            <person name="Ivanova N."/>
            <person name="Ovchinnikova G."/>
            <person name="Pati A."/>
            <person name="Chen A."/>
            <person name="Palaniappan K."/>
            <person name="Land M."/>
            <person name="Hauser L."/>
            <person name="Chang Y.-J."/>
            <person name="Jeffries C.D."/>
            <person name="Chain P."/>
            <person name="Meincke L."/>
            <person name="Sims D."/>
            <person name="Brettin T."/>
            <person name="Detter J.C."/>
            <person name="Rohde M."/>
            <person name="Goeker M."/>
            <person name="Bristow J."/>
            <person name="Eisen J.A."/>
            <person name="Markowitz V."/>
            <person name="Kyrpides N.C."/>
            <person name="Klenk H.-P."/>
            <person name="Hugenholtz P."/>
        </authorList>
    </citation>
    <scope>NUCLEOTIDE SEQUENCE [LARGE SCALE GENOMIC DNA]</scope>
    <source>
        <strain evidence="5">DSM 14684 / CIP 108061 / JCM 11494 / NBRC 100937 / ID131577</strain>
    </source>
</reference>
<dbReference type="KEGG" id="cwo:Cwoe_1436"/>
<keyword evidence="5" id="KW-1185">Reference proteome</keyword>
<evidence type="ECO:0000313" key="4">
    <source>
        <dbReference type="EMBL" id="ADB49864.1"/>
    </source>
</evidence>
<evidence type="ECO:0000259" key="2">
    <source>
        <dbReference type="Pfam" id="PF00501"/>
    </source>
</evidence>
<protein>
    <submittedName>
        <fullName evidence="4">AMP-dependent synthetase and ligase</fullName>
    </submittedName>
</protein>
<evidence type="ECO:0000256" key="1">
    <source>
        <dbReference type="ARBA" id="ARBA00006432"/>
    </source>
</evidence>
<dbReference type="InterPro" id="IPR025110">
    <property type="entry name" value="AMP-bd_C"/>
</dbReference>
<dbReference type="Pfam" id="PF00501">
    <property type="entry name" value="AMP-binding"/>
    <property type="match status" value="1"/>
</dbReference>
<gene>
    <name evidence="4" type="ordered locus">Cwoe_1436</name>
</gene>
<proteinExistence type="inferred from homology"/>
<reference evidence="5" key="2">
    <citation type="submission" date="2010-01" db="EMBL/GenBank/DDBJ databases">
        <title>The complete genome of Conexibacter woesei DSM 14684.</title>
        <authorList>
            <consortium name="US DOE Joint Genome Institute (JGI-PGF)"/>
            <person name="Lucas S."/>
            <person name="Copeland A."/>
            <person name="Lapidus A."/>
            <person name="Glavina del Rio T."/>
            <person name="Dalin E."/>
            <person name="Tice H."/>
            <person name="Bruce D."/>
            <person name="Goodwin L."/>
            <person name="Pitluck S."/>
            <person name="Kyrpides N."/>
            <person name="Mavromatis K."/>
            <person name="Ivanova N."/>
            <person name="Mikhailova N."/>
            <person name="Chertkov O."/>
            <person name="Brettin T."/>
            <person name="Detter J.C."/>
            <person name="Han C."/>
            <person name="Larimer F."/>
            <person name="Land M."/>
            <person name="Hauser L."/>
            <person name="Markowitz V."/>
            <person name="Cheng J.-F."/>
            <person name="Hugenholtz P."/>
            <person name="Woyke T."/>
            <person name="Wu D."/>
            <person name="Pukall R."/>
            <person name="Steenblock K."/>
            <person name="Schneider S."/>
            <person name="Klenk H.-P."/>
            <person name="Eisen J.A."/>
        </authorList>
    </citation>
    <scope>NUCLEOTIDE SEQUENCE [LARGE SCALE GENOMIC DNA]</scope>
    <source>
        <strain evidence="5">DSM 14684 / CIP 108061 / JCM 11494 / NBRC 100937 / ID131577</strain>
    </source>
</reference>
<keyword evidence="4" id="KW-0436">Ligase</keyword>
<comment type="similarity">
    <text evidence="1">Belongs to the ATP-dependent AMP-binding enzyme family.</text>
</comment>
<dbReference type="STRING" id="469383.Cwoe_1436"/>
<dbReference type="PROSITE" id="PS00455">
    <property type="entry name" value="AMP_BINDING"/>
    <property type="match status" value="1"/>
</dbReference>
<evidence type="ECO:0000259" key="3">
    <source>
        <dbReference type="Pfam" id="PF13193"/>
    </source>
</evidence>
<organism evidence="4 5">
    <name type="scientific">Conexibacter woesei (strain DSM 14684 / CCUG 47730 / CIP 108061 / JCM 11494 / NBRC 100937 / ID131577)</name>
    <dbReference type="NCBI Taxonomy" id="469383"/>
    <lineage>
        <taxon>Bacteria</taxon>
        <taxon>Bacillati</taxon>
        <taxon>Actinomycetota</taxon>
        <taxon>Thermoleophilia</taxon>
        <taxon>Solirubrobacterales</taxon>
        <taxon>Conexibacteraceae</taxon>
        <taxon>Conexibacter</taxon>
    </lineage>
</organism>
<dbReference type="InterPro" id="IPR045851">
    <property type="entry name" value="AMP-bd_C_sf"/>
</dbReference>
<accession>D3EYZ0</accession>
<dbReference type="InterPro" id="IPR020845">
    <property type="entry name" value="AMP-binding_CS"/>
</dbReference>
<dbReference type="RefSeq" id="WP_012932915.1">
    <property type="nucleotide sequence ID" value="NC_013739.1"/>
</dbReference>
<dbReference type="Proteomes" id="UP000008229">
    <property type="component" value="Chromosome"/>
</dbReference>
<dbReference type="Gene3D" id="3.30.300.30">
    <property type="match status" value="1"/>
</dbReference>
<dbReference type="Gene3D" id="3.40.50.12780">
    <property type="entry name" value="N-terminal domain of ligase-like"/>
    <property type="match status" value="1"/>
</dbReference>
<dbReference type="PANTHER" id="PTHR43201">
    <property type="entry name" value="ACYL-COA SYNTHETASE"/>
    <property type="match status" value="1"/>
</dbReference>
<sequence>MTLLDVLARGGTGEVVAMPDGVVSWNALRGATAATAALLAAAGERPAALWATPSLATVAGLLGGLAAGVPVIPLNPRSGPLDLGHVLGDARPGTILCAAGAALPPALAGLRRIDVPRDGDAALPPVPDGTRPALVMYTSGTTGPPKGVVLSREALEANLDALAGAWRWRAADVLVQALPLYHVHGLVLGTLGPVRVGGRLRHVGSFDVAAIAAALADGGTMLFGVPTMYRRLADAAEHDARVRDALAGVRLLVSGSAALLPSDHERIERLCGQRVAERYGMSETLITTAVRVGGTVRAGYVGPPLPGVELRVVDDAGADVPADDATIGSVLVRTPSRLLEYLGQPEATAALFRDGWCVTGDLGVLAPDGALRLVGRRSTDLIKTGGYRVGAPEIEAVLAAHPAVAEAAVRGLPDADLGERVIAWVVPRAAAEGRAGSDRDAAARELIDHVAAALTPHKRPREIRFLDALPRNGMGKVQKHLLGDGEQA</sequence>